<keyword evidence="4" id="KW-1185">Reference proteome</keyword>
<feature type="chain" id="PRO_5035317521" evidence="2">
    <location>
        <begin position="29"/>
        <end position="232"/>
    </location>
</feature>
<organism evidence="3 4">
    <name type="scientific">Allacma fusca</name>
    <dbReference type="NCBI Taxonomy" id="39272"/>
    <lineage>
        <taxon>Eukaryota</taxon>
        <taxon>Metazoa</taxon>
        <taxon>Ecdysozoa</taxon>
        <taxon>Arthropoda</taxon>
        <taxon>Hexapoda</taxon>
        <taxon>Collembola</taxon>
        <taxon>Symphypleona</taxon>
        <taxon>Sminthuridae</taxon>
        <taxon>Allacma</taxon>
    </lineage>
</organism>
<name>A0A8J2KJZ3_9HEXA</name>
<dbReference type="Proteomes" id="UP000708208">
    <property type="component" value="Unassembled WGS sequence"/>
</dbReference>
<dbReference type="AlphaFoldDB" id="A0A8J2KJZ3"/>
<comment type="caution">
    <text evidence="3">The sequence shown here is derived from an EMBL/GenBank/DDBJ whole genome shotgun (WGS) entry which is preliminary data.</text>
</comment>
<gene>
    <name evidence="3" type="ORF">AFUS01_LOCUS25084</name>
</gene>
<sequence length="232" mass="25953">MRKVLPGPVRLACLVIVSLFCLIHDSQGSSSGLERIVKEIEDKVPNPVMAGNSLNSSSGDSEARSKFFSRPMFRKRRRSSSAPTTSTVPSNIILSDRIDDLEYSFDNETLVEKRNKTVSLGDKVDPPIEEEDNFCPSQGCLKIPLKGIFGSMRSVLQSTLPAYEMILFAIVNVVVFVVFLFFWKNIYYERDDPYATVSPYGFGPGPSTPAPKDRSSDQLDEIMRTVQKSIQR</sequence>
<keyword evidence="1" id="KW-1133">Transmembrane helix</keyword>
<proteinExistence type="predicted"/>
<dbReference type="EMBL" id="CAJVCH010319316">
    <property type="protein sequence ID" value="CAG7786519.1"/>
    <property type="molecule type" value="Genomic_DNA"/>
</dbReference>
<evidence type="ECO:0000313" key="3">
    <source>
        <dbReference type="EMBL" id="CAG7786519.1"/>
    </source>
</evidence>
<feature type="transmembrane region" description="Helical" evidence="1">
    <location>
        <begin position="162"/>
        <end position="183"/>
    </location>
</feature>
<keyword evidence="1" id="KW-0812">Transmembrane</keyword>
<protein>
    <submittedName>
        <fullName evidence="3">Uncharacterized protein</fullName>
    </submittedName>
</protein>
<evidence type="ECO:0000313" key="4">
    <source>
        <dbReference type="Proteomes" id="UP000708208"/>
    </source>
</evidence>
<accession>A0A8J2KJZ3</accession>
<reference evidence="3" key="1">
    <citation type="submission" date="2021-06" db="EMBL/GenBank/DDBJ databases">
        <authorList>
            <person name="Hodson N. C."/>
            <person name="Mongue J. A."/>
            <person name="Jaron S. K."/>
        </authorList>
    </citation>
    <scope>NUCLEOTIDE SEQUENCE</scope>
</reference>
<evidence type="ECO:0000256" key="1">
    <source>
        <dbReference type="SAM" id="Phobius"/>
    </source>
</evidence>
<keyword evidence="1" id="KW-0472">Membrane</keyword>
<feature type="signal peptide" evidence="2">
    <location>
        <begin position="1"/>
        <end position="28"/>
    </location>
</feature>
<evidence type="ECO:0000256" key="2">
    <source>
        <dbReference type="SAM" id="SignalP"/>
    </source>
</evidence>
<keyword evidence="2" id="KW-0732">Signal</keyword>